<feature type="domain" description="GAF" evidence="1">
    <location>
        <begin position="40"/>
        <end position="187"/>
    </location>
</feature>
<accession>Q1K2U3</accession>
<evidence type="ECO:0000313" key="2">
    <source>
        <dbReference type="EMBL" id="EAT16788.1"/>
    </source>
</evidence>
<protein>
    <submittedName>
        <fullName evidence="2">GAF sensor protein</fullName>
    </submittedName>
</protein>
<dbReference type="SMART" id="SM00065">
    <property type="entry name" value="GAF"/>
    <property type="match status" value="1"/>
</dbReference>
<dbReference type="Proteomes" id="UP000005695">
    <property type="component" value="Unassembled WGS sequence"/>
</dbReference>
<reference evidence="2" key="2">
    <citation type="submission" date="2006-05" db="EMBL/GenBank/DDBJ databases">
        <title>Sequencing of the draft genome and assembly of Desulfuromonas acetoxidans DSM 684.</title>
        <authorList>
            <consortium name="US DOE Joint Genome Institute (JGI-PGF)"/>
            <person name="Copeland A."/>
            <person name="Lucas S."/>
            <person name="Lapidus A."/>
            <person name="Barry K."/>
            <person name="Detter J.C."/>
            <person name="Glavina del Rio T."/>
            <person name="Hammon N."/>
            <person name="Israni S."/>
            <person name="Dalin E."/>
            <person name="Tice H."/>
            <person name="Bruce D."/>
            <person name="Pitluck S."/>
            <person name="Richardson P."/>
        </authorList>
    </citation>
    <scope>NUCLEOTIDE SEQUENCE [LARGE SCALE GENOMIC DNA]</scope>
    <source>
        <strain evidence="2">DSM 684</strain>
    </source>
</reference>
<dbReference type="SUPFAM" id="SSF55781">
    <property type="entry name" value="GAF domain-like"/>
    <property type="match status" value="1"/>
</dbReference>
<reference evidence="2" key="1">
    <citation type="submission" date="2006-05" db="EMBL/GenBank/DDBJ databases">
        <title>Annotation of the draft genome assembly of Desulfuromonas acetoxidans DSM 684.</title>
        <authorList>
            <consortium name="US DOE Joint Genome Institute (JGI-ORNL)"/>
            <person name="Larimer F."/>
            <person name="Land M."/>
            <person name="Hauser L."/>
        </authorList>
    </citation>
    <scope>NUCLEOTIDE SEQUENCE [LARGE SCALE GENOMIC DNA]</scope>
    <source>
        <strain evidence="2">DSM 684</strain>
    </source>
</reference>
<name>Q1K2U3_DESA6</name>
<dbReference type="Pfam" id="PF01590">
    <property type="entry name" value="GAF"/>
    <property type="match status" value="1"/>
</dbReference>
<dbReference type="EMBL" id="AAEW02000003">
    <property type="protein sequence ID" value="EAT16788.1"/>
    <property type="molecule type" value="Genomic_DNA"/>
</dbReference>
<sequence>MSNKYPFSDIILNLSDNFDDLLESLSTLQRLGELPAHRLTEQVLLENALEILHHSIKATRCCIYTLPPQELTLLENAPLGSVLAIDCEGIPKQCNATRIEDMFIRTTLEKGTMQDCDDCTTLDLGSDLLENETSIISVPLMVTEQLCGVITTSHSGRQHFNAWGYRLVELFSTFLGQQLALCRCQNQA</sequence>
<keyword evidence="3" id="KW-1185">Reference proteome</keyword>
<comment type="caution">
    <text evidence="2">The sequence shown here is derived from an EMBL/GenBank/DDBJ whole genome shotgun (WGS) entry which is preliminary data.</text>
</comment>
<dbReference type="InterPro" id="IPR003018">
    <property type="entry name" value="GAF"/>
</dbReference>
<proteinExistence type="predicted"/>
<dbReference type="OrthoDB" id="9883754at2"/>
<dbReference type="Gene3D" id="3.30.450.40">
    <property type="match status" value="1"/>
</dbReference>
<dbReference type="RefSeq" id="WP_005998226.1">
    <property type="nucleotide sequence ID" value="NZ_AAEW02000003.1"/>
</dbReference>
<evidence type="ECO:0000259" key="1">
    <source>
        <dbReference type="SMART" id="SM00065"/>
    </source>
</evidence>
<dbReference type="AlphaFoldDB" id="Q1K2U3"/>
<dbReference type="InterPro" id="IPR029016">
    <property type="entry name" value="GAF-like_dom_sf"/>
</dbReference>
<evidence type="ECO:0000313" key="3">
    <source>
        <dbReference type="Proteomes" id="UP000005695"/>
    </source>
</evidence>
<gene>
    <name evidence="2" type="ORF">Dace_2040</name>
</gene>
<organism evidence="2 3">
    <name type="scientific">Desulfuromonas acetoxidans (strain DSM 684 / 11070)</name>
    <dbReference type="NCBI Taxonomy" id="281689"/>
    <lineage>
        <taxon>Bacteria</taxon>
        <taxon>Pseudomonadati</taxon>
        <taxon>Thermodesulfobacteriota</taxon>
        <taxon>Desulfuromonadia</taxon>
        <taxon>Desulfuromonadales</taxon>
        <taxon>Desulfuromonadaceae</taxon>
        <taxon>Desulfuromonas</taxon>
    </lineage>
</organism>